<gene>
    <name evidence="2" type="ORF">B0I10_11684</name>
</gene>
<dbReference type="AlphaFoldDB" id="A0A328WKG3"/>
<dbReference type="Proteomes" id="UP000249518">
    <property type="component" value="Unassembled WGS sequence"/>
</dbReference>
<name>A0A328WKG3_9FLAO</name>
<evidence type="ECO:0000313" key="2">
    <source>
        <dbReference type="EMBL" id="RAR46680.1"/>
    </source>
</evidence>
<dbReference type="Pfam" id="PF20376">
    <property type="entry name" value="DUF6671"/>
    <property type="match status" value="1"/>
</dbReference>
<dbReference type="OrthoDB" id="9793837at2"/>
<accession>A0A328WKG3</accession>
<keyword evidence="3" id="KW-1185">Reference proteome</keyword>
<proteinExistence type="predicted"/>
<sequence>MKFFEGRKLIVATKHHKEKVILPLVEEYLGVDVFVPSDFDTDKFGTFSGEVERTGNALEAIRKKCYEAMEQYGYDLVVASEGSFGPHPSLFFAQADDELLMLIDKKNELEIIARELSLETNFNAEKITSQEQLLEFAQKSDFPSHGLILKDAKENSTIIHKDILDWENLQAVYESIKKETSEVWVETDMRAYRNPTRMKVIEKATQKLIKKINTACPNCQAPGFDVNKVIKGLPCKWCKSPTESTFAWQFNCKKCNYTSLQKYPNDKQYESPEFCNYCNP</sequence>
<dbReference type="InterPro" id="IPR046612">
    <property type="entry name" value="DUF6671"/>
</dbReference>
<evidence type="ECO:0000313" key="3">
    <source>
        <dbReference type="Proteomes" id="UP000249518"/>
    </source>
</evidence>
<comment type="caution">
    <text evidence="2">The sequence shown here is derived from an EMBL/GenBank/DDBJ whole genome shotgun (WGS) entry which is preliminary data.</text>
</comment>
<protein>
    <recommendedName>
        <fullName evidence="1">DUF6671 domain-containing protein</fullName>
    </recommendedName>
</protein>
<dbReference type="EMBL" id="QLSV01000016">
    <property type="protein sequence ID" value="RAR46680.1"/>
    <property type="molecule type" value="Genomic_DNA"/>
</dbReference>
<reference evidence="2 3" key="1">
    <citation type="submission" date="2018-06" db="EMBL/GenBank/DDBJ databases">
        <title>Genomic Encyclopedia of Type Strains, Phase III (KMG-III): the genomes of soil and plant-associated and newly described type strains.</title>
        <authorList>
            <person name="Whitman W."/>
        </authorList>
    </citation>
    <scope>NUCLEOTIDE SEQUENCE [LARGE SCALE GENOMIC DNA]</scope>
    <source>
        <strain evidence="2 3">CGMCC 1.12504</strain>
    </source>
</reference>
<evidence type="ECO:0000259" key="1">
    <source>
        <dbReference type="Pfam" id="PF20376"/>
    </source>
</evidence>
<dbReference type="RefSeq" id="WP_112087185.1">
    <property type="nucleotide sequence ID" value="NZ_QLSV01000016.1"/>
</dbReference>
<organism evidence="2 3">
    <name type="scientific">Flavobacterium lacus</name>
    <dbReference type="NCBI Taxonomy" id="1353778"/>
    <lineage>
        <taxon>Bacteria</taxon>
        <taxon>Pseudomonadati</taxon>
        <taxon>Bacteroidota</taxon>
        <taxon>Flavobacteriia</taxon>
        <taxon>Flavobacteriales</taxon>
        <taxon>Flavobacteriaceae</taxon>
        <taxon>Flavobacterium</taxon>
    </lineage>
</organism>
<feature type="domain" description="DUF6671" evidence="1">
    <location>
        <begin position="64"/>
        <end position="280"/>
    </location>
</feature>